<dbReference type="EMBL" id="BSXU01002673">
    <property type="protein sequence ID" value="GMG39072.1"/>
    <property type="molecule type" value="Genomic_DNA"/>
</dbReference>
<reference evidence="1" key="1">
    <citation type="submission" date="2023-04" db="EMBL/GenBank/DDBJ databases">
        <title>Ambrosiozyma monospora NBRC 1965.</title>
        <authorList>
            <person name="Ichikawa N."/>
            <person name="Sato H."/>
            <person name="Tonouchi N."/>
        </authorList>
    </citation>
    <scope>NUCLEOTIDE SEQUENCE</scope>
    <source>
        <strain evidence="1">NBRC 1965</strain>
    </source>
</reference>
<evidence type="ECO:0000313" key="2">
    <source>
        <dbReference type="Proteomes" id="UP001165063"/>
    </source>
</evidence>
<name>A0A9W6YZA9_AMBMO</name>
<dbReference type="Proteomes" id="UP001165063">
    <property type="component" value="Unassembled WGS sequence"/>
</dbReference>
<accession>A0A9W6YZA9</accession>
<comment type="caution">
    <text evidence="1">The sequence shown here is derived from an EMBL/GenBank/DDBJ whole genome shotgun (WGS) entry which is preliminary data.</text>
</comment>
<sequence length="247" mass="26045">MPQIFYELQQVSLLCSSDYNVVECCSNCGNVIKAVSSYVTDDVFDLSCLYETTPTGSVTFTASSCIASSSKVSSSAPIPSSAVSSSFPTSSDAFFNASSSSITAYSGAKAFDLSATVAIPSVLSLSHSSSAQSHLLQLLQVLHVLHHPVVLLLVLHLVLHLPRILLASFWLYPCEGSGSYKESTESYSTTNCVSASSSDVVTSNVVKAAYVVHKGSTVINTVIYTITSCTDNNCTTVPTSGVEFDSV</sequence>
<protein>
    <submittedName>
        <fullName evidence="1">Unnamed protein product</fullName>
    </submittedName>
</protein>
<gene>
    <name evidence="1" type="ORF">Amon01_000507500</name>
</gene>
<dbReference type="AlphaFoldDB" id="A0A9W6YZA9"/>
<proteinExistence type="predicted"/>
<organism evidence="1 2">
    <name type="scientific">Ambrosiozyma monospora</name>
    <name type="common">Yeast</name>
    <name type="synonym">Endomycopsis monosporus</name>
    <dbReference type="NCBI Taxonomy" id="43982"/>
    <lineage>
        <taxon>Eukaryota</taxon>
        <taxon>Fungi</taxon>
        <taxon>Dikarya</taxon>
        <taxon>Ascomycota</taxon>
        <taxon>Saccharomycotina</taxon>
        <taxon>Pichiomycetes</taxon>
        <taxon>Pichiales</taxon>
        <taxon>Pichiaceae</taxon>
        <taxon>Ambrosiozyma</taxon>
    </lineage>
</organism>
<evidence type="ECO:0000313" key="1">
    <source>
        <dbReference type="EMBL" id="GMG39072.1"/>
    </source>
</evidence>
<keyword evidence="2" id="KW-1185">Reference proteome</keyword>